<evidence type="ECO:0000313" key="1">
    <source>
        <dbReference type="EMBL" id="GJA65562.1"/>
    </source>
</evidence>
<organism evidence="1 2">
    <name type="scientific">Aeromonas caviae</name>
    <name type="common">Aeromonas punctata</name>
    <dbReference type="NCBI Taxonomy" id="648"/>
    <lineage>
        <taxon>Bacteria</taxon>
        <taxon>Pseudomonadati</taxon>
        <taxon>Pseudomonadota</taxon>
        <taxon>Gammaproteobacteria</taxon>
        <taxon>Aeromonadales</taxon>
        <taxon>Aeromonadaceae</taxon>
        <taxon>Aeromonas</taxon>
    </lineage>
</organism>
<gene>
    <name evidence="1" type="ORF">KAM351_41730</name>
</gene>
<proteinExistence type="predicted"/>
<dbReference type="AlphaFoldDB" id="A0AA37D1A2"/>
<dbReference type="RefSeq" id="WP_223936850.1">
    <property type="nucleotide sequence ID" value="NZ_AP024941.1"/>
</dbReference>
<evidence type="ECO:0000313" key="2">
    <source>
        <dbReference type="Proteomes" id="UP000886934"/>
    </source>
</evidence>
<dbReference type="InterPro" id="IPR011604">
    <property type="entry name" value="PDDEXK-like_dom_sf"/>
</dbReference>
<accession>A0AA37D1A2</accession>
<comment type="caution">
    <text evidence="1">The sequence shown here is derived from an EMBL/GenBank/DDBJ whole genome shotgun (WGS) entry which is preliminary data.</text>
</comment>
<dbReference type="Proteomes" id="UP000886934">
    <property type="component" value="Unassembled WGS sequence"/>
</dbReference>
<protein>
    <recommendedName>
        <fullName evidence="3">PD-(D/E)XK endonuclease-like domain-containing protein</fullName>
    </recommendedName>
</protein>
<sequence length="179" mass="20536">MKLVLWIGALIIAPFVIAKVDLWRRRGIGDAWGWWETENMPHELRTATLFLSEQDIATSLPVPMHGRVDQVYKTKRGGLIPLDTKSRPMTRVYESDIIQLSVYRIILLHQYNVPVANYGYVRTVTETSTGERVRYIKTKLLSERKVVKLWRRYQSIRSGQVTPSCTCGGVANNIMSISQ</sequence>
<dbReference type="EMBL" id="BPNN01000101">
    <property type="protein sequence ID" value="GJA65562.1"/>
    <property type="molecule type" value="Genomic_DNA"/>
</dbReference>
<name>A0AA37D1A2_AERCA</name>
<dbReference type="Gene3D" id="3.90.320.10">
    <property type="match status" value="1"/>
</dbReference>
<reference evidence="1" key="1">
    <citation type="submission" date="2021-07" db="EMBL/GenBank/DDBJ databases">
        <title>Draft genome sequence of carbapenem-resistant Aeromonas spp. in Japan.</title>
        <authorList>
            <person name="Maehana S."/>
            <person name="Suzuki M."/>
            <person name="Kitasato H."/>
        </authorList>
    </citation>
    <scope>NUCLEOTIDE SEQUENCE</scope>
    <source>
        <strain evidence="1">KAM351</strain>
    </source>
</reference>
<evidence type="ECO:0008006" key="3">
    <source>
        <dbReference type="Google" id="ProtNLM"/>
    </source>
</evidence>